<proteinExistence type="predicted"/>
<dbReference type="OrthoDB" id="9801870at2"/>
<evidence type="ECO:0000313" key="1">
    <source>
        <dbReference type="EMBL" id="SFN30742.1"/>
    </source>
</evidence>
<keyword evidence="2" id="KW-1185">Reference proteome</keyword>
<accession>A0A1I4XY56</accession>
<dbReference type="STRING" id="684065.SAMN05421738_11019"/>
<dbReference type="Pfam" id="PF08837">
    <property type="entry name" value="DUF1810"/>
    <property type="match status" value="1"/>
</dbReference>
<dbReference type="AlphaFoldDB" id="A0A1I4XY56"/>
<name>A0A1I4XY56_9FLAO</name>
<reference evidence="2" key="1">
    <citation type="submission" date="2016-10" db="EMBL/GenBank/DDBJ databases">
        <authorList>
            <person name="Varghese N."/>
            <person name="Submissions S."/>
        </authorList>
    </citation>
    <scope>NUCLEOTIDE SEQUENCE [LARGE SCALE GENOMIC DNA]</scope>
    <source>
        <strain evidence="2">XJ109</strain>
    </source>
</reference>
<dbReference type="EMBL" id="FOUZ01000010">
    <property type="protein sequence ID" value="SFN30742.1"/>
    <property type="molecule type" value="Genomic_DNA"/>
</dbReference>
<dbReference type="InterPro" id="IPR036287">
    <property type="entry name" value="Rv1873-like_sf"/>
</dbReference>
<dbReference type="Proteomes" id="UP000199149">
    <property type="component" value="Unassembled WGS sequence"/>
</dbReference>
<dbReference type="Gene3D" id="1.25.40.380">
    <property type="entry name" value="Protein of unknown function DUF1810"/>
    <property type="match status" value="1"/>
</dbReference>
<sequence length="156" mass="18090">MKIGDLLKKQNPNDKFNLKRFHDAQSFVYDEILMEVHAGKKQSNWMVFMFPQVLGLGSSDSSKEFAISSKEEARAFVKDEELWHNYLEVLTVLLARHKGTIPQLIFGKNDAMKLKSSLTLFCFIMPKEKVIRDVIKHFYADQMDKKTLTLIKGFSK</sequence>
<evidence type="ECO:0000313" key="2">
    <source>
        <dbReference type="Proteomes" id="UP000199149"/>
    </source>
</evidence>
<gene>
    <name evidence="1" type="ORF">SAMN05421738_11019</name>
</gene>
<dbReference type="RefSeq" id="WP_092908596.1">
    <property type="nucleotide sequence ID" value="NZ_FOUZ01000010.1"/>
</dbReference>
<dbReference type="InterPro" id="IPR014937">
    <property type="entry name" value="DUF1810"/>
</dbReference>
<organism evidence="1 2">
    <name type="scientific">Algoriella xinjiangensis</name>
    <dbReference type="NCBI Taxonomy" id="684065"/>
    <lineage>
        <taxon>Bacteria</taxon>
        <taxon>Pseudomonadati</taxon>
        <taxon>Bacteroidota</taxon>
        <taxon>Flavobacteriia</taxon>
        <taxon>Flavobacteriales</taxon>
        <taxon>Weeksellaceae</taxon>
        <taxon>Algoriella</taxon>
    </lineage>
</organism>
<dbReference type="SUPFAM" id="SSF140736">
    <property type="entry name" value="Rv1873-like"/>
    <property type="match status" value="1"/>
</dbReference>
<protein>
    <submittedName>
        <fullName evidence="1">Uncharacterized protein, DUF1810 family</fullName>
    </submittedName>
</protein>